<evidence type="ECO:0000313" key="2">
    <source>
        <dbReference type="Proteomes" id="UP000693899"/>
    </source>
</evidence>
<proteinExistence type="predicted"/>
<reference evidence="1" key="1">
    <citation type="submission" date="2020-07" db="EMBL/GenBank/DDBJ databases">
        <title>Highly diverse flavobacterial phages as mortality factor during North Sea spring blooms.</title>
        <authorList>
            <person name="Bartlau N."/>
            <person name="Wichels A."/>
            <person name="Krohne G."/>
            <person name="Adriaenssens E.M."/>
            <person name="Heins A."/>
            <person name="Fuchs B.M."/>
            <person name="Amann R."/>
            <person name="Moraru C."/>
        </authorList>
    </citation>
    <scope>NUCLEOTIDE SEQUENCE</scope>
</reference>
<dbReference type="Proteomes" id="UP000693899">
    <property type="component" value="Segment"/>
</dbReference>
<dbReference type="EMBL" id="MT732450">
    <property type="protein sequence ID" value="QQO97315.1"/>
    <property type="molecule type" value="Genomic_DNA"/>
</dbReference>
<gene>
    <name evidence="1" type="ORF">Colly1_33</name>
</gene>
<evidence type="ECO:0000313" key="1">
    <source>
        <dbReference type="EMBL" id="QQO97315.1"/>
    </source>
</evidence>
<protein>
    <submittedName>
        <fullName evidence="1">Uncharacterized protein</fullName>
    </submittedName>
</protein>
<name>A0A8E4UY08_9CAUD</name>
<keyword evidence="2" id="KW-1185">Reference proteome</keyword>
<organism evidence="1 2">
    <name type="scientific">Maribacter phage Colly_1</name>
    <dbReference type="NCBI Taxonomy" id="2745691"/>
    <lineage>
        <taxon>Viruses</taxon>
        <taxon>Duplodnaviria</taxon>
        <taxon>Heunggongvirae</taxon>
        <taxon>Uroviricota</taxon>
        <taxon>Caudoviricetes</taxon>
        <taxon>Molycolviridae</taxon>
        <taxon>Mollyvirus</taxon>
        <taxon>Mollyvirus colly</taxon>
    </lineage>
</organism>
<accession>A0A8E4UY08</accession>
<sequence>MKPEEIKSLVESENSVSTIASKVINPISESAISIDDEVKVVGPVEGKGKKGIVLEVMGSFIVVQIKGKKHSYHETDLKIL</sequence>